<sequence length="65" mass="7153">MTDKTAVRANARCPICGKPRATELAPFCSKACRDRDLLQWLGDGYAIPGRPAPQSEDSDLYPQDD</sequence>
<evidence type="ECO:0000256" key="1">
    <source>
        <dbReference type="ARBA" id="ARBA00022723"/>
    </source>
</evidence>
<dbReference type="OrthoDB" id="9809663at2"/>
<dbReference type="RefSeq" id="WP_021232922.1">
    <property type="nucleotide sequence ID" value="NZ_ATHL01000040.1"/>
</dbReference>
<comment type="caution">
    <text evidence="4">The sequence shown here is derived from an EMBL/GenBank/DDBJ whole genome shotgun (WGS) entry which is preliminary data.</text>
</comment>
<evidence type="ECO:0000256" key="2">
    <source>
        <dbReference type="ARBA" id="ARBA00022833"/>
    </source>
</evidence>
<dbReference type="EMBL" id="ATHL01000040">
    <property type="protein sequence ID" value="EQB18368.1"/>
    <property type="molecule type" value="Genomic_DNA"/>
</dbReference>
<comment type="subunit">
    <text evidence="3">Interacts with GyrB.</text>
</comment>
<gene>
    <name evidence="3" type="primary">yacG</name>
    <name evidence="4" type="ORF">L284_04815</name>
</gene>
<dbReference type="AlphaFoldDB" id="T0I208"/>
<dbReference type="GO" id="GO:0008657">
    <property type="term" value="F:DNA topoisomerase type II (double strand cut, ATP-hydrolyzing) inhibitor activity"/>
    <property type="evidence" value="ECO:0007669"/>
    <property type="project" value="UniProtKB-UniRule"/>
</dbReference>
<dbReference type="SUPFAM" id="SSF57716">
    <property type="entry name" value="Glucocorticoid receptor-like (DNA-binding domain)"/>
    <property type="match status" value="1"/>
</dbReference>
<dbReference type="eggNOG" id="COG3024">
    <property type="taxonomic scope" value="Bacteria"/>
</dbReference>
<dbReference type="InterPro" id="IPR005584">
    <property type="entry name" value="DNA_gyrase_inhibitor_YacG"/>
</dbReference>
<proteinExistence type="inferred from homology"/>
<keyword evidence="2 3" id="KW-0862">Zinc</keyword>
<feature type="binding site" evidence="3">
    <location>
        <position position="32"/>
    </location>
    <ligand>
        <name>Zn(2+)</name>
        <dbReference type="ChEBI" id="CHEBI:29105"/>
    </ligand>
</feature>
<keyword evidence="1 3" id="KW-0479">Metal-binding</keyword>
<dbReference type="PANTHER" id="PTHR36150">
    <property type="entry name" value="DNA GYRASE INHIBITOR YACG"/>
    <property type="match status" value="1"/>
</dbReference>
<reference evidence="4 5" key="1">
    <citation type="journal article" date="2013" name="Genome Announc.">
        <title>Genome Sequence of Novosphingobium lindaniclasticum LE124T, Isolated from a Hexachlorocyclohexane Dumpsite.</title>
        <authorList>
            <person name="Saxena A."/>
            <person name="Nayyar N."/>
            <person name="Sangwan N."/>
            <person name="Kumari R."/>
            <person name="Khurana J.P."/>
            <person name="Lal R."/>
        </authorList>
    </citation>
    <scope>NUCLEOTIDE SEQUENCE [LARGE SCALE GENOMIC DNA]</scope>
    <source>
        <strain evidence="4 5">LE124</strain>
    </source>
</reference>
<dbReference type="GO" id="GO:0006355">
    <property type="term" value="P:regulation of DNA-templated transcription"/>
    <property type="evidence" value="ECO:0007669"/>
    <property type="project" value="InterPro"/>
</dbReference>
<dbReference type="HAMAP" id="MF_00649">
    <property type="entry name" value="DNA_gyrase_inhibitor_YacG"/>
    <property type="match status" value="1"/>
</dbReference>
<comment type="cofactor">
    <cofactor evidence="3">
        <name>Zn(2+)</name>
        <dbReference type="ChEBI" id="CHEBI:29105"/>
    </cofactor>
    <text evidence="3">Binds 1 zinc ion.</text>
</comment>
<dbReference type="Pfam" id="PF03884">
    <property type="entry name" value="YacG"/>
    <property type="match status" value="1"/>
</dbReference>
<feature type="binding site" evidence="3">
    <location>
        <position position="13"/>
    </location>
    <ligand>
        <name>Zn(2+)</name>
        <dbReference type="ChEBI" id="CHEBI:29105"/>
    </ligand>
</feature>
<evidence type="ECO:0000256" key="3">
    <source>
        <dbReference type="HAMAP-Rule" id="MF_00649"/>
    </source>
</evidence>
<feature type="binding site" evidence="3">
    <location>
        <position position="28"/>
    </location>
    <ligand>
        <name>Zn(2+)</name>
        <dbReference type="ChEBI" id="CHEBI:29105"/>
    </ligand>
</feature>
<dbReference type="PANTHER" id="PTHR36150:SF1">
    <property type="entry name" value="DNA GYRASE INHIBITOR YACG"/>
    <property type="match status" value="1"/>
</dbReference>
<name>T0I208_9SPHN</name>
<comment type="similarity">
    <text evidence="3">Belongs to the DNA gyrase inhibitor YacG family.</text>
</comment>
<comment type="function">
    <text evidence="3">Inhibits all the catalytic activities of DNA gyrase by preventing its interaction with DNA. Acts by binding directly to the C-terminal domain of GyrB, which probably disrupts DNA binding by the gyrase.</text>
</comment>
<accession>T0I208</accession>
<dbReference type="InterPro" id="IPR013088">
    <property type="entry name" value="Znf_NHR/GATA"/>
</dbReference>
<dbReference type="GO" id="GO:0008270">
    <property type="term" value="F:zinc ion binding"/>
    <property type="evidence" value="ECO:0007669"/>
    <property type="project" value="UniProtKB-UniRule"/>
</dbReference>
<protein>
    <recommendedName>
        <fullName evidence="3">DNA gyrase inhibitor YacG</fullName>
    </recommendedName>
</protein>
<dbReference type="Proteomes" id="UP000015527">
    <property type="component" value="Unassembled WGS sequence"/>
</dbReference>
<evidence type="ECO:0000313" key="4">
    <source>
        <dbReference type="EMBL" id="EQB18368.1"/>
    </source>
</evidence>
<feature type="binding site" evidence="3">
    <location>
        <position position="16"/>
    </location>
    <ligand>
        <name>Zn(2+)</name>
        <dbReference type="ChEBI" id="CHEBI:29105"/>
    </ligand>
</feature>
<dbReference type="PATRIC" id="fig|1096930.3.peg.947"/>
<dbReference type="Gene3D" id="3.30.50.10">
    <property type="entry name" value="Erythroid Transcription Factor GATA-1, subunit A"/>
    <property type="match status" value="1"/>
</dbReference>
<keyword evidence="5" id="KW-1185">Reference proteome</keyword>
<organism evidence="4 5">
    <name type="scientific">Novosphingobium lindaniclasticum LE124</name>
    <dbReference type="NCBI Taxonomy" id="1096930"/>
    <lineage>
        <taxon>Bacteria</taxon>
        <taxon>Pseudomonadati</taxon>
        <taxon>Pseudomonadota</taxon>
        <taxon>Alphaproteobacteria</taxon>
        <taxon>Sphingomonadales</taxon>
        <taxon>Sphingomonadaceae</taxon>
        <taxon>Novosphingobium</taxon>
    </lineage>
</organism>
<evidence type="ECO:0000313" key="5">
    <source>
        <dbReference type="Proteomes" id="UP000015527"/>
    </source>
</evidence>